<gene>
    <name evidence="3" type="ORF">L613_000300000270</name>
</gene>
<feature type="region of interest" description="Disordered" evidence="1">
    <location>
        <begin position="24"/>
        <end position="61"/>
    </location>
</feature>
<evidence type="ECO:0000313" key="3">
    <source>
        <dbReference type="EMBL" id="TWH10138.1"/>
    </source>
</evidence>
<dbReference type="EMBL" id="VLJS01000058">
    <property type="protein sequence ID" value="TWH10138.1"/>
    <property type="molecule type" value="Genomic_DNA"/>
</dbReference>
<feature type="compositionally biased region" description="Low complexity" evidence="1">
    <location>
        <begin position="24"/>
        <end position="39"/>
    </location>
</feature>
<evidence type="ECO:0000256" key="1">
    <source>
        <dbReference type="SAM" id="MobiDB-lite"/>
    </source>
</evidence>
<feature type="compositionally biased region" description="Basic and acidic residues" evidence="1">
    <location>
        <begin position="40"/>
        <end position="49"/>
    </location>
</feature>
<evidence type="ECO:0000313" key="4">
    <source>
        <dbReference type="Proteomes" id="UP000321583"/>
    </source>
</evidence>
<feature type="region of interest" description="Disordered" evidence="1">
    <location>
        <begin position="99"/>
        <end position="127"/>
    </location>
</feature>
<sequence>MFAPRRLVTALLLAGLPLVAAARPPVVGPEAGARAGGPPRAERPQRDAQEAGAAELRASRRSLSEAVRFVQRSTGGQILGAELVPYEGRNITRVKYMDDRGRVRYMDDPGPGERGRRASRRDDHETR</sequence>
<keyword evidence="2" id="KW-0732">Signal</keyword>
<reference evidence="3 4" key="1">
    <citation type="submission" date="2019-07" db="EMBL/GenBank/DDBJ databases">
        <title>Genome sequencing of lignin-degrading bacterial isolates.</title>
        <authorList>
            <person name="Gladden J."/>
        </authorList>
    </citation>
    <scope>NUCLEOTIDE SEQUENCE [LARGE SCALE GENOMIC DNA]</scope>
    <source>
        <strain evidence="3 4">J19</strain>
    </source>
</reference>
<feature type="chain" id="PRO_5021974694" description="YpeB-like protein with protease inhibitory function" evidence="2">
    <location>
        <begin position="23"/>
        <end position="127"/>
    </location>
</feature>
<dbReference type="AlphaFoldDB" id="A0A562DKC6"/>
<dbReference type="Proteomes" id="UP000321583">
    <property type="component" value="Unassembled WGS sequence"/>
</dbReference>
<comment type="caution">
    <text evidence="3">The sequence shown here is derived from an EMBL/GenBank/DDBJ whole genome shotgun (WGS) entry which is preliminary data.</text>
</comment>
<accession>A0A562DKC6</accession>
<proteinExistence type="predicted"/>
<organism evidence="3 4">
    <name type="scientific">Pseudoxanthomonas taiwanensis J19</name>
    <dbReference type="NCBI Taxonomy" id="935569"/>
    <lineage>
        <taxon>Bacteria</taxon>
        <taxon>Pseudomonadati</taxon>
        <taxon>Pseudomonadota</taxon>
        <taxon>Gammaproteobacteria</taxon>
        <taxon>Lysobacterales</taxon>
        <taxon>Lysobacteraceae</taxon>
        <taxon>Pseudoxanthomonas</taxon>
    </lineage>
</organism>
<protein>
    <recommendedName>
        <fullName evidence="5">YpeB-like protein with protease inhibitory function</fullName>
    </recommendedName>
</protein>
<feature type="signal peptide" evidence="2">
    <location>
        <begin position="1"/>
        <end position="22"/>
    </location>
</feature>
<dbReference type="RefSeq" id="WP_430538632.1">
    <property type="nucleotide sequence ID" value="NZ_VLJS01000058.1"/>
</dbReference>
<name>A0A562DKC6_9GAMM</name>
<keyword evidence="4" id="KW-1185">Reference proteome</keyword>
<evidence type="ECO:0000256" key="2">
    <source>
        <dbReference type="SAM" id="SignalP"/>
    </source>
</evidence>
<evidence type="ECO:0008006" key="5">
    <source>
        <dbReference type="Google" id="ProtNLM"/>
    </source>
</evidence>